<dbReference type="RefSeq" id="WP_143063143.1">
    <property type="nucleotide sequence ID" value="NZ_FNZK01000005.1"/>
</dbReference>
<evidence type="ECO:0000313" key="1">
    <source>
        <dbReference type="EMBL" id="SEJ25759.1"/>
    </source>
</evidence>
<dbReference type="AlphaFoldDB" id="A0A1H6X9D7"/>
<accession>A0A1H6X9D7</accession>
<gene>
    <name evidence="1" type="ORF">SAMN05660742_10520</name>
</gene>
<reference evidence="1 2" key="1">
    <citation type="submission" date="2016-10" db="EMBL/GenBank/DDBJ databases">
        <authorList>
            <person name="de Groot N.N."/>
        </authorList>
    </citation>
    <scope>NUCLEOTIDE SEQUENCE [LARGE SCALE GENOMIC DNA]</scope>
    <source>
        <strain evidence="1 2">DSM 2179</strain>
    </source>
</reference>
<organism evidence="1 2">
    <name type="scientific">Propionispira arboris</name>
    <dbReference type="NCBI Taxonomy" id="84035"/>
    <lineage>
        <taxon>Bacteria</taxon>
        <taxon>Bacillati</taxon>
        <taxon>Bacillota</taxon>
        <taxon>Negativicutes</taxon>
        <taxon>Selenomonadales</taxon>
        <taxon>Selenomonadaceae</taxon>
        <taxon>Propionispira</taxon>
    </lineage>
</organism>
<protein>
    <recommendedName>
        <fullName evidence="3">Flagellar hook-associated protein 2 C-terminus</fullName>
    </recommendedName>
</protein>
<dbReference type="Proteomes" id="UP000199662">
    <property type="component" value="Unassembled WGS sequence"/>
</dbReference>
<evidence type="ECO:0008006" key="3">
    <source>
        <dbReference type="Google" id="ProtNLM"/>
    </source>
</evidence>
<evidence type="ECO:0000313" key="2">
    <source>
        <dbReference type="Proteomes" id="UP000199662"/>
    </source>
</evidence>
<sequence>MNVNSATAMGQFAYLNYTTAAKNKTFSSMTSSNDGTSDLLNTSTSSASASDKLWSNVFADSSSSQSQILATMKKYTATSEKFYSSFASTSTNLKNSSTNLTSVLENPAASASDITDSIKTFANDYNKTTALFKDNARASSTMSSFADSFASSTKSAKKLISSYWYFS</sequence>
<keyword evidence="2" id="KW-1185">Reference proteome</keyword>
<name>A0A1H6X9D7_9FIRM</name>
<proteinExistence type="predicted"/>
<dbReference type="EMBL" id="FNZK01000005">
    <property type="protein sequence ID" value="SEJ25759.1"/>
    <property type="molecule type" value="Genomic_DNA"/>
</dbReference>